<keyword evidence="1" id="KW-0805">Transcription regulation</keyword>
<dbReference type="PANTHER" id="PTHR33154:SF18">
    <property type="entry name" value="ARSENICAL RESISTANCE OPERON REPRESSOR"/>
    <property type="match status" value="1"/>
</dbReference>
<gene>
    <name evidence="5" type="primary">smtB</name>
    <name evidence="5" type="ORF">Pla108_35740</name>
</gene>
<dbReference type="InterPro" id="IPR001845">
    <property type="entry name" value="HTH_ArsR_DNA-bd_dom"/>
</dbReference>
<protein>
    <submittedName>
        <fullName evidence="5">HTH-type transcriptional repressor SmtB</fullName>
    </submittedName>
</protein>
<evidence type="ECO:0000256" key="2">
    <source>
        <dbReference type="ARBA" id="ARBA00023125"/>
    </source>
</evidence>
<dbReference type="InterPro" id="IPR036390">
    <property type="entry name" value="WH_DNA-bd_sf"/>
</dbReference>
<keyword evidence="2" id="KW-0238">DNA-binding</keyword>
<dbReference type="EMBL" id="SJPR01000005">
    <property type="protein sequence ID" value="TWT95426.1"/>
    <property type="molecule type" value="Genomic_DNA"/>
</dbReference>
<evidence type="ECO:0000313" key="5">
    <source>
        <dbReference type="EMBL" id="TWT95426.1"/>
    </source>
</evidence>
<dbReference type="SUPFAM" id="SSF46785">
    <property type="entry name" value="Winged helix' DNA-binding domain"/>
    <property type="match status" value="1"/>
</dbReference>
<name>A0A5C6A7K8_9BACT</name>
<dbReference type="PROSITE" id="PS50987">
    <property type="entry name" value="HTH_ARSR_2"/>
    <property type="match status" value="1"/>
</dbReference>
<dbReference type="CDD" id="cd00090">
    <property type="entry name" value="HTH_ARSR"/>
    <property type="match status" value="1"/>
</dbReference>
<accession>A0A5C6A7K8</accession>
<dbReference type="RefSeq" id="WP_197526667.1">
    <property type="nucleotide sequence ID" value="NZ_SJPR01000005.1"/>
</dbReference>
<proteinExistence type="predicted"/>
<organism evidence="5 6">
    <name type="scientific">Botrimarina colliarenosi</name>
    <dbReference type="NCBI Taxonomy" id="2528001"/>
    <lineage>
        <taxon>Bacteria</taxon>
        <taxon>Pseudomonadati</taxon>
        <taxon>Planctomycetota</taxon>
        <taxon>Planctomycetia</taxon>
        <taxon>Pirellulales</taxon>
        <taxon>Lacipirellulaceae</taxon>
        <taxon>Botrimarina</taxon>
    </lineage>
</organism>
<dbReference type="GO" id="GO:0003677">
    <property type="term" value="F:DNA binding"/>
    <property type="evidence" value="ECO:0007669"/>
    <property type="project" value="UniProtKB-KW"/>
</dbReference>
<dbReference type="Gene3D" id="1.10.10.10">
    <property type="entry name" value="Winged helix-like DNA-binding domain superfamily/Winged helix DNA-binding domain"/>
    <property type="match status" value="1"/>
</dbReference>
<dbReference type="AlphaFoldDB" id="A0A5C6A7K8"/>
<dbReference type="PRINTS" id="PR00778">
    <property type="entry name" value="HTHARSR"/>
</dbReference>
<keyword evidence="3" id="KW-0804">Transcription</keyword>
<keyword evidence="6" id="KW-1185">Reference proteome</keyword>
<dbReference type="SMART" id="SM00418">
    <property type="entry name" value="HTH_ARSR"/>
    <property type="match status" value="1"/>
</dbReference>
<evidence type="ECO:0000313" key="6">
    <source>
        <dbReference type="Proteomes" id="UP000317421"/>
    </source>
</evidence>
<dbReference type="InterPro" id="IPR036388">
    <property type="entry name" value="WH-like_DNA-bd_sf"/>
</dbReference>
<evidence type="ECO:0000259" key="4">
    <source>
        <dbReference type="PROSITE" id="PS50987"/>
    </source>
</evidence>
<dbReference type="Proteomes" id="UP000317421">
    <property type="component" value="Unassembled WGS sequence"/>
</dbReference>
<comment type="caution">
    <text evidence="5">The sequence shown here is derived from an EMBL/GenBank/DDBJ whole genome shotgun (WGS) entry which is preliminary data.</text>
</comment>
<dbReference type="InterPro" id="IPR051081">
    <property type="entry name" value="HTH_MetalResp_TranReg"/>
</dbReference>
<evidence type="ECO:0000256" key="1">
    <source>
        <dbReference type="ARBA" id="ARBA00023015"/>
    </source>
</evidence>
<evidence type="ECO:0000256" key="3">
    <source>
        <dbReference type="ARBA" id="ARBA00023163"/>
    </source>
</evidence>
<dbReference type="InterPro" id="IPR011991">
    <property type="entry name" value="ArsR-like_HTH"/>
</dbReference>
<reference evidence="5 6" key="1">
    <citation type="submission" date="2019-02" db="EMBL/GenBank/DDBJ databases">
        <title>Deep-cultivation of Planctomycetes and their phenomic and genomic characterization uncovers novel biology.</title>
        <authorList>
            <person name="Wiegand S."/>
            <person name="Jogler M."/>
            <person name="Boedeker C."/>
            <person name="Pinto D."/>
            <person name="Vollmers J."/>
            <person name="Rivas-Marin E."/>
            <person name="Kohn T."/>
            <person name="Peeters S.H."/>
            <person name="Heuer A."/>
            <person name="Rast P."/>
            <person name="Oberbeckmann S."/>
            <person name="Bunk B."/>
            <person name="Jeske O."/>
            <person name="Meyerdierks A."/>
            <person name="Storesund J.E."/>
            <person name="Kallscheuer N."/>
            <person name="Luecker S."/>
            <person name="Lage O.M."/>
            <person name="Pohl T."/>
            <person name="Merkel B.J."/>
            <person name="Hornburger P."/>
            <person name="Mueller R.-W."/>
            <person name="Bruemmer F."/>
            <person name="Labrenz M."/>
            <person name="Spormann A.M."/>
            <person name="Op Den Camp H."/>
            <person name="Overmann J."/>
            <person name="Amann R."/>
            <person name="Jetten M.S.M."/>
            <person name="Mascher T."/>
            <person name="Medema M.H."/>
            <person name="Devos D.P."/>
            <person name="Kaster A.-K."/>
            <person name="Ovreas L."/>
            <person name="Rohde M."/>
            <person name="Galperin M.Y."/>
            <person name="Jogler C."/>
        </authorList>
    </citation>
    <scope>NUCLEOTIDE SEQUENCE [LARGE SCALE GENOMIC DNA]</scope>
    <source>
        <strain evidence="5 6">Pla108</strain>
    </source>
</reference>
<dbReference type="NCBIfam" id="NF033788">
    <property type="entry name" value="HTH_metalloreg"/>
    <property type="match status" value="1"/>
</dbReference>
<dbReference type="Pfam" id="PF12840">
    <property type="entry name" value="HTH_20"/>
    <property type="match status" value="1"/>
</dbReference>
<feature type="domain" description="HTH arsR-type" evidence="4">
    <location>
        <begin position="19"/>
        <end position="113"/>
    </location>
</feature>
<dbReference type="PANTHER" id="PTHR33154">
    <property type="entry name" value="TRANSCRIPTIONAL REGULATOR, ARSR FAMILY"/>
    <property type="match status" value="1"/>
</dbReference>
<sequence length="115" mass="12955">MATKSSKPQKAAGRPLKQADMETLGQAAECLRILAHPVRIRMVQLLLHDRYTVGELAEDCGVLENVASEHLRLMQRCGFFTSEKEGRRVYYRVAEPHLENILDCIEGRFQAGASK</sequence>
<dbReference type="GO" id="GO:0003700">
    <property type="term" value="F:DNA-binding transcription factor activity"/>
    <property type="evidence" value="ECO:0007669"/>
    <property type="project" value="InterPro"/>
</dbReference>